<proteinExistence type="predicted"/>
<accession>A0A1V9YQM1</accession>
<dbReference type="EMBL" id="JNBR01001413">
    <property type="protein sequence ID" value="OQR88035.1"/>
    <property type="molecule type" value="Genomic_DNA"/>
</dbReference>
<name>A0A1V9YQM1_ACHHY</name>
<dbReference type="Proteomes" id="UP000243579">
    <property type="component" value="Unassembled WGS sequence"/>
</dbReference>
<organism evidence="2 3">
    <name type="scientific">Achlya hypogyna</name>
    <name type="common">Oomycete</name>
    <name type="synonym">Protoachlya hypogyna</name>
    <dbReference type="NCBI Taxonomy" id="1202772"/>
    <lineage>
        <taxon>Eukaryota</taxon>
        <taxon>Sar</taxon>
        <taxon>Stramenopiles</taxon>
        <taxon>Oomycota</taxon>
        <taxon>Saprolegniomycetes</taxon>
        <taxon>Saprolegniales</taxon>
        <taxon>Achlyaceae</taxon>
        <taxon>Achlya</taxon>
    </lineage>
</organism>
<evidence type="ECO:0000313" key="2">
    <source>
        <dbReference type="EMBL" id="OQR88035.1"/>
    </source>
</evidence>
<protein>
    <submittedName>
        <fullName evidence="2">Uncharacterized protein</fullName>
    </submittedName>
</protein>
<evidence type="ECO:0000256" key="1">
    <source>
        <dbReference type="SAM" id="MobiDB-lite"/>
    </source>
</evidence>
<feature type="region of interest" description="Disordered" evidence="1">
    <location>
        <begin position="83"/>
        <end position="103"/>
    </location>
</feature>
<reference evidence="2 3" key="1">
    <citation type="journal article" date="2014" name="Genome Biol. Evol.">
        <title>The secreted proteins of Achlya hypogyna and Thraustotheca clavata identify the ancestral oomycete secretome and reveal gene acquisitions by horizontal gene transfer.</title>
        <authorList>
            <person name="Misner I."/>
            <person name="Blouin N."/>
            <person name="Leonard G."/>
            <person name="Richards T.A."/>
            <person name="Lane C.E."/>
        </authorList>
    </citation>
    <scope>NUCLEOTIDE SEQUENCE [LARGE SCALE GENOMIC DNA]</scope>
    <source>
        <strain evidence="2 3">ATCC 48635</strain>
    </source>
</reference>
<comment type="caution">
    <text evidence="2">The sequence shown here is derived from an EMBL/GenBank/DDBJ whole genome shotgun (WGS) entry which is preliminary data.</text>
</comment>
<dbReference type="OrthoDB" id="76211at2759"/>
<sequence length="103" mass="11800">MTMTQNYRMCLTEARKRNVRLIARLLNDSASKTKLPVAKLSAKLPLVAYKMEYRIHELTRGRVLDEKAIKMCLLHLISQAHRRRKQRNQSNAQPSAATIVAAV</sequence>
<gene>
    <name evidence="2" type="ORF">ACHHYP_07677</name>
</gene>
<keyword evidence="3" id="KW-1185">Reference proteome</keyword>
<dbReference type="AlphaFoldDB" id="A0A1V9YQM1"/>
<evidence type="ECO:0000313" key="3">
    <source>
        <dbReference type="Proteomes" id="UP000243579"/>
    </source>
</evidence>